<dbReference type="AlphaFoldDB" id="A0A9P1MB06"/>
<organism evidence="2 3">
    <name type="scientific">Parascedosporium putredinis</name>
    <dbReference type="NCBI Taxonomy" id="1442378"/>
    <lineage>
        <taxon>Eukaryota</taxon>
        <taxon>Fungi</taxon>
        <taxon>Dikarya</taxon>
        <taxon>Ascomycota</taxon>
        <taxon>Pezizomycotina</taxon>
        <taxon>Sordariomycetes</taxon>
        <taxon>Hypocreomycetidae</taxon>
        <taxon>Microascales</taxon>
        <taxon>Microascaceae</taxon>
        <taxon>Parascedosporium</taxon>
    </lineage>
</organism>
<protein>
    <submittedName>
        <fullName evidence="2">Uncharacterized protein</fullName>
    </submittedName>
</protein>
<dbReference type="Proteomes" id="UP000838763">
    <property type="component" value="Unassembled WGS sequence"/>
</dbReference>
<evidence type="ECO:0000256" key="1">
    <source>
        <dbReference type="SAM" id="MobiDB-lite"/>
    </source>
</evidence>
<evidence type="ECO:0000313" key="2">
    <source>
        <dbReference type="EMBL" id="CAI4216804.1"/>
    </source>
</evidence>
<name>A0A9P1MB06_9PEZI</name>
<gene>
    <name evidence="2" type="ORF">PPNO1_LOCUS6450</name>
</gene>
<feature type="region of interest" description="Disordered" evidence="1">
    <location>
        <begin position="22"/>
        <end position="41"/>
    </location>
</feature>
<comment type="caution">
    <text evidence="2">The sequence shown here is derived from an EMBL/GenBank/DDBJ whole genome shotgun (WGS) entry which is preliminary data.</text>
</comment>
<dbReference type="EMBL" id="CALLCH030000015">
    <property type="protein sequence ID" value="CAI4216804.1"/>
    <property type="molecule type" value="Genomic_DNA"/>
</dbReference>
<feature type="region of interest" description="Disordered" evidence="1">
    <location>
        <begin position="87"/>
        <end position="111"/>
    </location>
</feature>
<keyword evidence="3" id="KW-1185">Reference proteome</keyword>
<sequence length="111" mass="12233">MGNGGTWFKRCSMSHAQLCSKHANPRQHPGRACPHLGQKGSPRFRLDSEVPTYVRFQEVLASPPNFQLVVSVSGQWPLPKLRRRAKTTTNWGRAAGVSKLASSEPSSGIQH</sequence>
<feature type="compositionally biased region" description="Polar residues" evidence="1">
    <location>
        <begin position="100"/>
        <end position="111"/>
    </location>
</feature>
<proteinExistence type="predicted"/>
<evidence type="ECO:0000313" key="3">
    <source>
        <dbReference type="Proteomes" id="UP000838763"/>
    </source>
</evidence>
<reference evidence="2" key="1">
    <citation type="submission" date="2022-11" db="EMBL/GenBank/DDBJ databases">
        <authorList>
            <person name="Scott C."/>
            <person name="Bruce N."/>
        </authorList>
    </citation>
    <scope>NUCLEOTIDE SEQUENCE</scope>
</reference>
<accession>A0A9P1MB06</accession>